<feature type="region of interest" description="Disordered" evidence="1">
    <location>
        <begin position="270"/>
        <end position="290"/>
    </location>
</feature>
<evidence type="ECO:0000256" key="1">
    <source>
        <dbReference type="SAM" id="MobiDB-lite"/>
    </source>
</evidence>
<accession>A0A0X3PVV2</accession>
<dbReference type="EMBL" id="GEEE01019427">
    <property type="protein sequence ID" value="JAP43798.1"/>
    <property type="molecule type" value="Transcribed_RNA"/>
</dbReference>
<proteinExistence type="predicted"/>
<feature type="region of interest" description="Disordered" evidence="1">
    <location>
        <begin position="348"/>
        <end position="424"/>
    </location>
</feature>
<dbReference type="EMBL" id="GEEE01008998">
    <property type="protein sequence ID" value="JAP54227.1"/>
    <property type="molecule type" value="Transcribed_RNA"/>
</dbReference>
<reference evidence="2" key="1">
    <citation type="submission" date="2016-01" db="EMBL/GenBank/DDBJ databases">
        <title>Reference transcriptome for the parasite Schistocephalus solidus: insights into the molecular evolution of parasitism.</title>
        <authorList>
            <person name="Hebert F.O."/>
            <person name="Grambauer S."/>
            <person name="Barber I."/>
            <person name="Landry C.R."/>
            <person name="Aubin-Horth N."/>
        </authorList>
    </citation>
    <scope>NUCLEOTIDE SEQUENCE</scope>
</reference>
<name>A0A0X3PVV2_SCHSO</name>
<feature type="compositionally biased region" description="Basic residues" evidence="1">
    <location>
        <begin position="404"/>
        <end position="414"/>
    </location>
</feature>
<dbReference type="AlphaFoldDB" id="A0A0X3PVV2"/>
<protein>
    <submittedName>
        <fullName evidence="2">Uncharacterized protein</fullName>
    </submittedName>
</protein>
<feature type="compositionally biased region" description="Basic and acidic residues" evidence="1">
    <location>
        <begin position="385"/>
        <end position="396"/>
    </location>
</feature>
<gene>
    <name evidence="2" type="ORF">TR143503</name>
</gene>
<organism evidence="2">
    <name type="scientific">Schistocephalus solidus</name>
    <name type="common">Tapeworm</name>
    <dbReference type="NCBI Taxonomy" id="70667"/>
    <lineage>
        <taxon>Eukaryota</taxon>
        <taxon>Metazoa</taxon>
        <taxon>Spiralia</taxon>
        <taxon>Lophotrochozoa</taxon>
        <taxon>Platyhelminthes</taxon>
        <taxon>Cestoda</taxon>
        <taxon>Eucestoda</taxon>
        <taxon>Diphyllobothriidea</taxon>
        <taxon>Diphyllobothriidae</taxon>
        <taxon>Schistocephalus</taxon>
    </lineage>
</organism>
<evidence type="ECO:0000313" key="2">
    <source>
        <dbReference type="EMBL" id="JAP54227.1"/>
    </source>
</evidence>
<sequence>MATQCTRIYTPGEHQKLSKVMSTIKTTPPPKNICQPFTLRLILGVPILKEDNKVASDLASLFTLYAREKKSQDSEIGMPLCSDPERESFWAHVVIGVNAVVKRLEDTARDTSYTNADFAVVFLDFAWLNSQLGHHLAHLCSTTPHTSLVAVSPPGKLAQILSSPKQAFSKVACIGVRPLFAPHISHFPRLLECLKTCSSLTGKPLPPDPATGGNANVALAMPQYVPILPKPTTNASGLSSMPQLSSFLTQAPQFSSPTILPAKAVSQSSVSHMPLSKATQGPPKPTPPRPAVRHIPADDWLTYKLDHAKLYKCGSDISKELEDHSLYIHDVADIWALYPRHFQKLEARRPPMKKIKAQKAPSLPPPPPQPTRKQDGGYSDAYLESPRRLTREERMYRKQLQMQRRSRHNPRRSPRSYASRMDPY</sequence>